<proteinExistence type="predicted"/>
<dbReference type="EMBL" id="CM039172">
    <property type="protein sequence ID" value="KAH9781617.1"/>
    <property type="molecule type" value="Genomic_DNA"/>
</dbReference>
<evidence type="ECO:0000313" key="1">
    <source>
        <dbReference type="EMBL" id="KAH9781617.1"/>
    </source>
</evidence>
<accession>A0ACB8M7G0</accession>
<sequence>MEVMKVLHMNKGDGETSYANNSAVQGKIITTAKPVIEEAILGILCETFPESIGIADLGCSSGPNSLLVISEIIDIIHAKCRNLGRPSPEFRVSLNDLPGNDFNSIFESLPAFFKKQKQEKGIGFGRCYISGVAGSFYDRLFPDKSLHFVHSSSSLHWLSQSSPQCVLDAYSLQFQNNFLIFLKSRAAEMVAGGRMVLSLMGRRSIDPTTEESCYQWELLAQALMSLVTERLIEEEKLDSFNAPYYAPCPEELKMAIQKEGSFIIDRLGHFEIDWDGGVEELTNTTLLPLSRGQRVAKTVRAVVESMFELHFGKAMMDLLFARYAEMVDDYLSKNRAKYINLVISIIKKDN</sequence>
<evidence type="ECO:0000313" key="2">
    <source>
        <dbReference type="Proteomes" id="UP000829398"/>
    </source>
</evidence>
<dbReference type="Proteomes" id="UP000829398">
    <property type="component" value="Chromosome 3"/>
</dbReference>
<gene>
    <name evidence="1" type="ORF">KPL71_008539</name>
</gene>
<reference evidence="2" key="1">
    <citation type="journal article" date="2023" name="Hortic. Res.">
        <title>A chromosome-level phased genome enabling allele-level studies in sweet orange: a case study on citrus Huanglongbing tolerance.</title>
        <authorList>
            <person name="Wu B."/>
            <person name="Yu Q."/>
            <person name="Deng Z."/>
            <person name="Duan Y."/>
            <person name="Luo F."/>
            <person name="Gmitter F. Jr."/>
        </authorList>
    </citation>
    <scope>NUCLEOTIDE SEQUENCE [LARGE SCALE GENOMIC DNA]</scope>
    <source>
        <strain evidence="2">cv. Valencia</strain>
    </source>
</reference>
<comment type="caution">
    <text evidence="1">The sequence shown here is derived from an EMBL/GenBank/DDBJ whole genome shotgun (WGS) entry which is preliminary data.</text>
</comment>
<protein>
    <submittedName>
        <fullName evidence="1">Jasmonate O-methyltransferase</fullName>
    </submittedName>
</protein>
<name>A0ACB8M7G0_CITSI</name>
<keyword evidence="2" id="KW-1185">Reference proteome</keyword>
<organism evidence="1 2">
    <name type="scientific">Citrus sinensis</name>
    <name type="common">Sweet orange</name>
    <name type="synonym">Citrus aurantium var. sinensis</name>
    <dbReference type="NCBI Taxonomy" id="2711"/>
    <lineage>
        <taxon>Eukaryota</taxon>
        <taxon>Viridiplantae</taxon>
        <taxon>Streptophyta</taxon>
        <taxon>Embryophyta</taxon>
        <taxon>Tracheophyta</taxon>
        <taxon>Spermatophyta</taxon>
        <taxon>Magnoliopsida</taxon>
        <taxon>eudicotyledons</taxon>
        <taxon>Gunneridae</taxon>
        <taxon>Pentapetalae</taxon>
        <taxon>rosids</taxon>
        <taxon>malvids</taxon>
        <taxon>Sapindales</taxon>
        <taxon>Rutaceae</taxon>
        <taxon>Aurantioideae</taxon>
        <taxon>Citrus</taxon>
    </lineage>
</organism>